<organism evidence="1 2">
    <name type="scientific">Nephila pilipes</name>
    <name type="common">Giant wood spider</name>
    <name type="synonym">Nephila maculata</name>
    <dbReference type="NCBI Taxonomy" id="299642"/>
    <lineage>
        <taxon>Eukaryota</taxon>
        <taxon>Metazoa</taxon>
        <taxon>Ecdysozoa</taxon>
        <taxon>Arthropoda</taxon>
        <taxon>Chelicerata</taxon>
        <taxon>Arachnida</taxon>
        <taxon>Araneae</taxon>
        <taxon>Araneomorphae</taxon>
        <taxon>Entelegynae</taxon>
        <taxon>Araneoidea</taxon>
        <taxon>Nephilidae</taxon>
        <taxon>Nephila</taxon>
    </lineage>
</organism>
<name>A0A8X6Q835_NEPPI</name>
<comment type="caution">
    <text evidence="1">The sequence shown here is derived from an EMBL/GenBank/DDBJ whole genome shotgun (WGS) entry which is preliminary data.</text>
</comment>
<dbReference type="Proteomes" id="UP000887013">
    <property type="component" value="Unassembled WGS sequence"/>
</dbReference>
<sequence>MFHLSKLNRNDIKKDVVKHKSLSRRKSPIFLSPEIVSGLMAQTKTNGFRSSCTYFTLRPHPVEQISFSRPPLDTQKAFPGDHWTGHHGCTTDQYRRSTSYACKGSF</sequence>
<proteinExistence type="predicted"/>
<keyword evidence="2" id="KW-1185">Reference proteome</keyword>
<dbReference type="EMBL" id="BMAW01029396">
    <property type="protein sequence ID" value="GFU11780.1"/>
    <property type="molecule type" value="Genomic_DNA"/>
</dbReference>
<gene>
    <name evidence="1" type="ORF">NPIL_20641</name>
</gene>
<protein>
    <submittedName>
        <fullName evidence="1">Uncharacterized protein</fullName>
    </submittedName>
</protein>
<accession>A0A8X6Q835</accession>
<dbReference type="AlphaFoldDB" id="A0A8X6Q835"/>
<evidence type="ECO:0000313" key="2">
    <source>
        <dbReference type="Proteomes" id="UP000887013"/>
    </source>
</evidence>
<evidence type="ECO:0000313" key="1">
    <source>
        <dbReference type="EMBL" id="GFU11780.1"/>
    </source>
</evidence>
<reference evidence="1" key="1">
    <citation type="submission" date="2020-08" db="EMBL/GenBank/DDBJ databases">
        <title>Multicomponent nature underlies the extraordinary mechanical properties of spider dragline silk.</title>
        <authorList>
            <person name="Kono N."/>
            <person name="Nakamura H."/>
            <person name="Mori M."/>
            <person name="Yoshida Y."/>
            <person name="Ohtoshi R."/>
            <person name="Malay A.D."/>
            <person name="Moran D.A.P."/>
            <person name="Tomita M."/>
            <person name="Numata K."/>
            <person name="Arakawa K."/>
        </authorList>
    </citation>
    <scope>NUCLEOTIDE SEQUENCE</scope>
</reference>